<protein>
    <submittedName>
        <fullName evidence="3">Uncharacterized protein</fullName>
    </submittedName>
</protein>
<evidence type="ECO:0000313" key="3">
    <source>
        <dbReference type="EMBL" id="KAJ8795606.1"/>
    </source>
</evidence>
<feature type="transmembrane region" description="Helical" evidence="2">
    <location>
        <begin position="67"/>
        <end position="85"/>
    </location>
</feature>
<dbReference type="EMBL" id="JAIQCJ010000544">
    <property type="protein sequence ID" value="KAJ8795606.1"/>
    <property type="molecule type" value="Genomic_DNA"/>
</dbReference>
<reference evidence="3 4" key="1">
    <citation type="submission" date="2022-11" db="EMBL/GenBank/DDBJ databases">
        <title>Whole genome sequence of Eschrichtius robustus ER-17-0199.</title>
        <authorList>
            <person name="Bruniche-Olsen A."/>
            <person name="Black A.N."/>
            <person name="Fields C.J."/>
            <person name="Walden K."/>
            <person name="Dewoody J.A."/>
        </authorList>
    </citation>
    <scope>NUCLEOTIDE SEQUENCE [LARGE SCALE GENOMIC DNA]</scope>
    <source>
        <strain evidence="3">ER-17-0199</strain>
        <tissue evidence="3">Blubber</tissue>
    </source>
</reference>
<proteinExistence type="predicted"/>
<name>A0AB34HXA7_ESCRO</name>
<dbReference type="AlphaFoldDB" id="A0AB34HXA7"/>
<sequence length="139" mass="14474">MGRGKQAQGWRQRSLPAGSPGSGDTAGSGDTPLAGAGDGPLLAPVLPPLSLVLRALPWLPGRPQSPAAITTTFLIVLVCLIFSVLSTIEQYVALATGTLFWMNSPVPEPPCWLALQARPDTGRLEVSQSLARLPPALAN</sequence>
<feature type="region of interest" description="Disordered" evidence="1">
    <location>
        <begin position="1"/>
        <end position="39"/>
    </location>
</feature>
<dbReference type="Proteomes" id="UP001159641">
    <property type="component" value="Unassembled WGS sequence"/>
</dbReference>
<keyword evidence="2" id="KW-1133">Transmembrane helix</keyword>
<keyword evidence="2" id="KW-0812">Transmembrane</keyword>
<comment type="caution">
    <text evidence="3">The sequence shown here is derived from an EMBL/GenBank/DDBJ whole genome shotgun (WGS) entry which is preliminary data.</text>
</comment>
<evidence type="ECO:0000256" key="1">
    <source>
        <dbReference type="SAM" id="MobiDB-lite"/>
    </source>
</evidence>
<evidence type="ECO:0000313" key="4">
    <source>
        <dbReference type="Proteomes" id="UP001159641"/>
    </source>
</evidence>
<keyword evidence="4" id="KW-1185">Reference proteome</keyword>
<keyword evidence="2" id="KW-0472">Membrane</keyword>
<gene>
    <name evidence="3" type="ORF">J1605_002368</name>
</gene>
<organism evidence="3 4">
    <name type="scientific">Eschrichtius robustus</name>
    <name type="common">California gray whale</name>
    <name type="synonym">Eschrichtius gibbosus</name>
    <dbReference type="NCBI Taxonomy" id="9764"/>
    <lineage>
        <taxon>Eukaryota</taxon>
        <taxon>Metazoa</taxon>
        <taxon>Chordata</taxon>
        <taxon>Craniata</taxon>
        <taxon>Vertebrata</taxon>
        <taxon>Euteleostomi</taxon>
        <taxon>Mammalia</taxon>
        <taxon>Eutheria</taxon>
        <taxon>Laurasiatheria</taxon>
        <taxon>Artiodactyla</taxon>
        <taxon>Whippomorpha</taxon>
        <taxon>Cetacea</taxon>
        <taxon>Mysticeti</taxon>
        <taxon>Eschrichtiidae</taxon>
        <taxon>Eschrichtius</taxon>
    </lineage>
</organism>
<accession>A0AB34HXA7</accession>
<evidence type="ECO:0000256" key="2">
    <source>
        <dbReference type="SAM" id="Phobius"/>
    </source>
</evidence>